<evidence type="ECO:0000256" key="1">
    <source>
        <dbReference type="SAM" id="MobiDB-lite"/>
    </source>
</evidence>
<feature type="domain" description="Prokaryotic-type class I peptide chain release factors" evidence="2">
    <location>
        <begin position="8"/>
        <end position="133"/>
    </location>
</feature>
<gene>
    <name evidence="3" type="primary">arfB</name>
    <name evidence="3" type="ORF">PH603_13885</name>
</gene>
<name>A0AAF0BLM5_9PROT</name>
<dbReference type="Proteomes" id="UP001217500">
    <property type="component" value="Chromosome"/>
</dbReference>
<keyword evidence="3" id="KW-0378">Hydrolase</keyword>
<evidence type="ECO:0000259" key="2">
    <source>
        <dbReference type="Pfam" id="PF00472"/>
    </source>
</evidence>
<sequence length="140" mass="15432">MIEITDTIGLDEAEISFTFIRAGGPGGQNVNKVSSAAQLRFDARHSPSLPPYVRARLEKLAGSKLTTAGEIVITANRFRTQDANREDATNRLIEMIKAASIKQKYRVPTKASKAQKKKRLEAKGHRSGIKAMRRGPARDD</sequence>
<dbReference type="InterPro" id="IPR000352">
    <property type="entry name" value="Pep_chain_release_fac_I"/>
</dbReference>
<feature type="region of interest" description="Disordered" evidence="1">
    <location>
        <begin position="107"/>
        <end position="140"/>
    </location>
</feature>
<organism evidence="3 4">
    <name type="scientific">Gimibacter soli</name>
    <dbReference type="NCBI Taxonomy" id="3024400"/>
    <lineage>
        <taxon>Bacteria</taxon>
        <taxon>Pseudomonadati</taxon>
        <taxon>Pseudomonadota</taxon>
        <taxon>Alphaproteobacteria</taxon>
        <taxon>Kordiimonadales</taxon>
        <taxon>Temperatibacteraceae</taxon>
        <taxon>Gimibacter</taxon>
    </lineage>
</organism>
<dbReference type="RefSeq" id="WP_289503137.1">
    <property type="nucleotide sequence ID" value="NZ_CP116805.1"/>
</dbReference>
<evidence type="ECO:0000313" key="3">
    <source>
        <dbReference type="EMBL" id="WCL53625.1"/>
    </source>
</evidence>
<dbReference type="GO" id="GO:0004045">
    <property type="term" value="F:peptidyl-tRNA hydrolase activity"/>
    <property type="evidence" value="ECO:0007669"/>
    <property type="project" value="UniProtKB-EC"/>
</dbReference>
<dbReference type="Pfam" id="PF00472">
    <property type="entry name" value="RF-1"/>
    <property type="match status" value="1"/>
</dbReference>
<dbReference type="GO" id="GO:0072344">
    <property type="term" value="P:rescue of stalled ribosome"/>
    <property type="evidence" value="ECO:0007669"/>
    <property type="project" value="TreeGrafter"/>
</dbReference>
<reference evidence="3" key="1">
    <citation type="submission" date="2023-01" db="EMBL/GenBank/DDBJ databases">
        <title>The genome sequence of Kordiimonadaceae bacterium 6D33.</title>
        <authorList>
            <person name="Liu Y."/>
        </authorList>
    </citation>
    <scope>NUCLEOTIDE SEQUENCE</scope>
    <source>
        <strain evidence="3">6D33</strain>
    </source>
</reference>
<dbReference type="GO" id="GO:0043022">
    <property type="term" value="F:ribosome binding"/>
    <property type="evidence" value="ECO:0007669"/>
    <property type="project" value="TreeGrafter"/>
</dbReference>
<dbReference type="SUPFAM" id="SSF110916">
    <property type="entry name" value="Peptidyl-tRNA hydrolase domain-like"/>
    <property type="match status" value="1"/>
</dbReference>
<accession>A0AAF0BLM5</accession>
<dbReference type="EMBL" id="CP116805">
    <property type="protein sequence ID" value="WCL53625.1"/>
    <property type="molecule type" value="Genomic_DNA"/>
</dbReference>
<dbReference type="PANTHER" id="PTHR47814:SF1">
    <property type="entry name" value="PEPTIDYL-TRNA HYDROLASE ARFB"/>
    <property type="match status" value="1"/>
</dbReference>
<dbReference type="NCBIfam" id="NF006718">
    <property type="entry name" value="PRK09256.1"/>
    <property type="match status" value="1"/>
</dbReference>
<dbReference type="GO" id="GO:0003747">
    <property type="term" value="F:translation release factor activity"/>
    <property type="evidence" value="ECO:0007669"/>
    <property type="project" value="InterPro"/>
</dbReference>
<dbReference type="PANTHER" id="PTHR47814">
    <property type="entry name" value="PEPTIDYL-TRNA HYDROLASE ARFB"/>
    <property type="match status" value="1"/>
</dbReference>
<dbReference type="EC" id="3.1.1.29" evidence="3"/>
<protein>
    <submittedName>
        <fullName evidence="3">Alternative ribosome rescue aminoacyl-tRNA hydrolase ArfB</fullName>
        <ecNumber evidence="3">3.1.1.29</ecNumber>
    </submittedName>
</protein>
<proteinExistence type="predicted"/>
<dbReference type="KEGG" id="gso:PH603_13885"/>
<dbReference type="AlphaFoldDB" id="A0AAF0BLM5"/>
<dbReference type="Gene3D" id="3.30.160.20">
    <property type="match status" value="1"/>
</dbReference>
<evidence type="ECO:0000313" key="4">
    <source>
        <dbReference type="Proteomes" id="UP001217500"/>
    </source>
</evidence>
<keyword evidence="4" id="KW-1185">Reference proteome</keyword>